<dbReference type="SUPFAM" id="SSF53271">
    <property type="entry name" value="PRTase-like"/>
    <property type="match status" value="1"/>
</dbReference>
<dbReference type="Pfam" id="PF00156">
    <property type="entry name" value="Pribosyltran"/>
    <property type="match status" value="1"/>
</dbReference>
<proteinExistence type="predicted"/>
<keyword evidence="1" id="KW-0328">Glycosyltransferase</keyword>
<dbReference type="AlphaFoldDB" id="A0A1H1LPD8"/>
<dbReference type="Gene3D" id="3.40.50.2020">
    <property type="match status" value="1"/>
</dbReference>
<feature type="domain" description="Phosphoribosyltransferase" evidence="3">
    <location>
        <begin position="18"/>
        <end position="164"/>
    </location>
</feature>
<protein>
    <recommendedName>
        <fullName evidence="3">Phosphoribosyltransferase domain-containing protein</fullName>
    </recommendedName>
</protein>
<dbReference type="PANTHER" id="PTHR43363:SF1">
    <property type="entry name" value="HYPOXANTHINE-GUANINE PHOSPHORIBOSYLTRANSFERASE"/>
    <property type="match status" value="1"/>
</dbReference>
<dbReference type="STRING" id="472181.SAMN05216271_0309"/>
<evidence type="ECO:0000256" key="2">
    <source>
        <dbReference type="ARBA" id="ARBA00022679"/>
    </source>
</evidence>
<dbReference type="Proteomes" id="UP000243413">
    <property type="component" value="Chromosome I"/>
</dbReference>
<dbReference type="GO" id="GO:0016757">
    <property type="term" value="F:glycosyltransferase activity"/>
    <property type="evidence" value="ECO:0007669"/>
    <property type="project" value="UniProtKB-KW"/>
</dbReference>
<name>A0A1H1LPD8_9GAMM</name>
<dbReference type="InterPro" id="IPR029057">
    <property type="entry name" value="PRTase-like"/>
</dbReference>
<sequence>MGLCREFTNANGLMADKQYLSAQSLLEDAFHLGAQILNSGFRPTFIIAVWRGGVPMGIAVQEFLDYHGVHTDNIAIRTSSYHGIDQQSREVRVHGLNYLVKHVTHEDSLLIVDDVFDTGRSVEAIIQELKNKARLNTPHDIRVAVPYYKPSRNEVDWEPHYFLHSTDAWLKYPHSLEGLTVEEIAANRPALYEILKPHLV</sequence>
<dbReference type="EMBL" id="LT629763">
    <property type="protein sequence ID" value="SDR76170.1"/>
    <property type="molecule type" value="Genomic_DNA"/>
</dbReference>
<accession>A0A1H1LPD8</accession>
<evidence type="ECO:0000256" key="1">
    <source>
        <dbReference type="ARBA" id="ARBA00022676"/>
    </source>
</evidence>
<evidence type="ECO:0000313" key="5">
    <source>
        <dbReference type="Proteomes" id="UP000243413"/>
    </source>
</evidence>
<reference evidence="5" key="1">
    <citation type="submission" date="2016-10" db="EMBL/GenBank/DDBJ databases">
        <authorList>
            <person name="Varghese N."/>
            <person name="Submissions S."/>
        </authorList>
    </citation>
    <scope>NUCLEOTIDE SEQUENCE [LARGE SCALE GENOMIC DNA]</scope>
    <source>
        <strain evidence="5">JCM 14963</strain>
    </source>
</reference>
<keyword evidence="2" id="KW-0808">Transferase</keyword>
<dbReference type="CDD" id="cd06223">
    <property type="entry name" value="PRTases_typeI"/>
    <property type="match status" value="1"/>
</dbReference>
<evidence type="ECO:0000259" key="3">
    <source>
        <dbReference type="Pfam" id="PF00156"/>
    </source>
</evidence>
<evidence type="ECO:0000313" key="4">
    <source>
        <dbReference type="EMBL" id="SDR76170.1"/>
    </source>
</evidence>
<gene>
    <name evidence="4" type="ORF">SAMN05216271_0309</name>
</gene>
<dbReference type="PANTHER" id="PTHR43363">
    <property type="entry name" value="HYPOXANTHINE PHOSPHORIBOSYLTRANSFERASE"/>
    <property type="match status" value="1"/>
</dbReference>
<organism evidence="4 5">
    <name type="scientific">Halopseudomonas sabulinigri</name>
    <dbReference type="NCBI Taxonomy" id="472181"/>
    <lineage>
        <taxon>Bacteria</taxon>
        <taxon>Pseudomonadati</taxon>
        <taxon>Pseudomonadota</taxon>
        <taxon>Gammaproteobacteria</taxon>
        <taxon>Pseudomonadales</taxon>
        <taxon>Pseudomonadaceae</taxon>
        <taxon>Halopseudomonas</taxon>
    </lineage>
</organism>
<dbReference type="InterPro" id="IPR000836">
    <property type="entry name" value="PRTase_dom"/>
</dbReference>